<name>A0AAW6T8W5_9MICO</name>
<dbReference type="InterPro" id="IPR036691">
    <property type="entry name" value="Endo/exonu/phosph_ase_sf"/>
</dbReference>
<evidence type="ECO:0000256" key="1">
    <source>
        <dbReference type="SAM" id="Phobius"/>
    </source>
</evidence>
<keyword evidence="1" id="KW-0472">Membrane</keyword>
<evidence type="ECO:0000313" key="4">
    <source>
        <dbReference type="Proteomes" id="UP001321506"/>
    </source>
</evidence>
<dbReference type="Proteomes" id="UP001321506">
    <property type="component" value="Unassembled WGS sequence"/>
</dbReference>
<keyword evidence="3" id="KW-0378">Hydrolase</keyword>
<keyword evidence="1" id="KW-0812">Transmembrane</keyword>
<evidence type="ECO:0000313" key="3">
    <source>
        <dbReference type="EMBL" id="MDI2099669.1"/>
    </source>
</evidence>
<accession>A0AAW6T8W5</accession>
<dbReference type="Pfam" id="PF03372">
    <property type="entry name" value="Exo_endo_phos"/>
    <property type="match status" value="1"/>
</dbReference>
<feature type="transmembrane region" description="Helical" evidence="1">
    <location>
        <begin position="44"/>
        <end position="63"/>
    </location>
</feature>
<sequence>MFARFLAALLTLAALVGAVAVAWPQLFGLEQAYLVAQAASMRGLGIAASVIGIALLVLLAVLIRPARGFFRSLIAVLVVFALVNTAVLVTRGFGVGQDGPGADSPDDITVLAWNTLGDEPGAEAIADLAMEVGADVISLPETTEETGIEIALRLREAGNPMWVHTIAYDQVAKARSTTLLIAPRLGAYTFDAAARTTGVLPTVVATPVEGDGPTIVAVHAVAPITGQMDNWRDDLVWLAELCTGDVVLAGDFNATIDHMTSLAGDGTDLGGCRDAAAATGHAALGTWPTWLPAPLGAPIDHIMATDTWRTTSMRVITELDNAGSDHRPVVATLSRTSADMENGQHG</sequence>
<feature type="transmembrane region" description="Helical" evidence="1">
    <location>
        <begin position="70"/>
        <end position="89"/>
    </location>
</feature>
<keyword evidence="3" id="KW-0255">Endonuclease</keyword>
<reference evidence="3 4" key="1">
    <citation type="submission" date="2023-04" db="EMBL/GenBank/DDBJ databases">
        <title>Klugiella caeni sp. nov. isolated from the sludge of biochemical tank.</title>
        <authorList>
            <person name="Geng K."/>
        </authorList>
    </citation>
    <scope>NUCLEOTIDE SEQUENCE [LARGE SCALE GENOMIC DNA]</scope>
    <source>
        <strain evidence="3 4">YN-L-19</strain>
    </source>
</reference>
<dbReference type="EMBL" id="JASATX010000006">
    <property type="protein sequence ID" value="MDI2099669.1"/>
    <property type="molecule type" value="Genomic_DNA"/>
</dbReference>
<keyword evidence="4" id="KW-1185">Reference proteome</keyword>
<keyword evidence="1" id="KW-1133">Transmembrane helix</keyword>
<feature type="domain" description="Endonuclease/exonuclease/phosphatase" evidence="2">
    <location>
        <begin position="112"/>
        <end position="326"/>
    </location>
</feature>
<evidence type="ECO:0000259" key="2">
    <source>
        <dbReference type="Pfam" id="PF03372"/>
    </source>
</evidence>
<dbReference type="AlphaFoldDB" id="A0AAW6T8W5"/>
<dbReference type="RefSeq" id="WP_281489458.1">
    <property type="nucleotide sequence ID" value="NZ_JASATX010000006.1"/>
</dbReference>
<gene>
    <name evidence="3" type="ORF">QF206_11905</name>
</gene>
<keyword evidence="3" id="KW-0540">Nuclease</keyword>
<protein>
    <submittedName>
        <fullName evidence="3">Endonuclease/exonuclease/phosphatase family protein</fullName>
    </submittedName>
</protein>
<dbReference type="Gene3D" id="3.60.10.10">
    <property type="entry name" value="Endonuclease/exonuclease/phosphatase"/>
    <property type="match status" value="1"/>
</dbReference>
<dbReference type="SUPFAM" id="SSF56219">
    <property type="entry name" value="DNase I-like"/>
    <property type="match status" value="1"/>
</dbReference>
<organism evidence="3 4">
    <name type="scientific">Ruicaihuangia caeni</name>
    <dbReference type="NCBI Taxonomy" id="3042517"/>
    <lineage>
        <taxon>Bacteria</taxon>
        <taxon>Bacillati</taxon>
        <taxon>Actinomycetota</taxon>
        <taxon>Actinomycetes</taxon>
        <taxon>Micrococcales</taxon>
        <taxon>Microbacteriaceae</taxon>
        <taxon>Ruicaihuangia</taxon>
    </lineage>
</organism>
<dbReference type="GO" id="GO:0004519">
    <property type="term" value="F:endonuclease activity"/>
    <property type="evidence" value="ECO:0007669"/>
    <property type="project" value="UniProtKB-KW"/>
</dbReference>
<comment type="caution">
    <text evidence="3">The sequence shown here is derived from an EMBL/GenBank/DDBJ whole genome shotgun (WGS) entry which is preliminary data.</text>
</comment>
<proteinExistence type="predicted"/>
<dbReference type="InterPro" id="IPR005135">
    <property type="entry name" value="Endo/exonuclease/phosphatase"/>
</dbReference>